<dbReference type="EMBL" id="JARTLD010000028">
    <property type="protein sequence ID" value="MED5017932.1"/>
    <property type="molecule type" value="Genomic_DNA"/>
</dbReference>
<dbReference type="InterPro" id="IPR038559">
    <property type="entry name" value="XkdN-like_sf"/>
</dbReference>
<accession>A0ABU6PT02</accession>
<evidence type="ECO:0000313" key="1">
    <source>
        <dbReference type="EMBL" id="MED5017932.1"/>
    </source>
</evidence>
<dbReference type="Proteomes" id="UP001343257">
    <property type="component" value="Unassembled WGS sequence"/>
</dbReference>
<gene>
    <name evidence="1" type="ORF">P9847_11525</name>
</gene>
<comment type="caution">
    <text evidence="1">The sequence shown here is derived from an EMBL/GenBank/DDBJ whole genome shotgun (WGS) entry which is preliminary data.</text>
</comment>
<evidence type="ECO:0008006" key="3">
    <source>
        <dbReference type="Google" id="ProtNLM"/>
    </source>
</evidence>
<dbReference type="InterPro" id="IPR014986">
    <property type="entry name" value="XkdN-like"/>
</dbReference>
<sequence>MSNHDRNVKLTLKDLIAKKAAKQAARNWSEEVFIDSLEGEITVSHPGEKIMFKTFDMVDGSSSAEDAVYANAFVIYHAVKLFQSQELMDEFDVKDNVDIVRHLLTPVEINELAQLIMERSGFAKGEQVKEKAKNS</sequence>
<organism evidence="1 2">
    <name type="scientific">Paenibacillus chibensis</name>
    <dbReference type="NCBI Taxonomy" id="59846"/>
    <lineage>
        <taxon>Bacteria</taxon>
        <taxon>Bacillati</taxon>
        <taxon>Bacillota</taxon>
        <taxon>Bacilli</taxon>
        <taxon>Bacillales</taxon>
        <taxon>Paenibacillaceae</taxon>
        <taxon>Paenibacillus</taxon>
    </lineage>
</organism>
<keyword evidence="2" id="KW-1185">Reference proteome</keyword>
<name>A0ABU6PT02_9BACL</name>
<reference evidence="1 2" key="1">
    <citation type="submission" date="2023-03" db="EMBL/GenBank/DDBJ databases">
        <title>Bacillus Genome Sequencing.</title>
        <authorList>
            <person name="Dunlap C."/>
        </authorList>
    </citation>
    <scope>NUCLEOTIDE SEQUENCE [LARGE SCALE GENOMIC DNA]</scope>
    <source>
        <strain evidence="1 2">NRS-52</strain>
    </source>
</reference>
<dbReference type="Pfam" id="PF08890">
    <property type="entry name" value="Phage_TAC_5"/>
    <property type="match status" value="1"/>
</dbReference>
<dbReference type="Gene3D" id="3.30.2220.30">
    <property type="match status" value="1"/>
</dbReference>
<evidence type="ECO:0000313" key="2">
    <source>
        <dbReference type="Proteomes" id="UP001343257"/>
    </source>
</evidence>
<protein>
    <recommendedName>
        <fullName evidence="3">Phage portal protein</fullName>
    </recommendedName>
</protein>
<proteinExistence type="predicted"/>
<dbReference type="RefSeq" id="WP_328277924.1">
    <property type="nucleotide sequence ID" value="NZ_JARTLD010000028.1"/>
</dbReference>